<name>M3UKI6_GORML</name>
<evidence type="ECO:0000313" key="2">
    <source>
        <dbReference type="Proteomes" id="UP000035009"/>
    </source>
</evidence>
<accession>M3UKI6</accession>
<comment type="caution">
    <text evidence="1">The sequence shown here is derived from an EMBL/GenBank/DDBJ whole genome shotgun (WGS) entry which is preliminary data.</text>
</comment>
<sequence length="60" mass="6543">MRRGWFGAVDDLADSARQGIVGLLTDLGIVELSTYVRAFFELRKHAAAADHATAQLEGVR</sequence>
<organism evidence="1 2">
    <name type="scientific">Gordonia malaquae NBRC 108250</name>
    <dbReference type="NCBI Taxonomy" id="1223542"/>
    <lineage>
        <taxon>Bacteria</taxon>
        <taxon>Bacillati</taxon>
        <taxon>Actinomycetota</taxon>
        <taxon>Actinomycetes</taxon>
        <taxon>Mycobacteriales</taxon>
        <taxon>Gordoniaceae</taxon>
        <taxon>Gordonia</taxon>
    </lineage>
</organism>
<proteinExistence type="predicted"/>
<dbReference type="AlphaFoldDB" id="M3UKI6"/>
<keyword evidence="2" id="KW-1185">Reference proteome</keyword>
<evidence type="ECO:0000313" key="1">
    <source>
        <dbReference type="EMBL" id="GAC80130.1"/>
    </source>
</evidence>
<protein>
    <submittedName>
        <fullName evidence="1">Uncharacterized protein</fullName>
    </submittedName>
</protein>
<reference evidence="1 2" key="1">
    <citation type="submission" date="2013-02" db="EMBL/GenBank/DDBJ databases">
        <title>Whole genome shotgun sequence of Gordonia malaquae NBRC 108250.</title>
        <authorList>
            <person name="Yoshida I."/>
            <person name="Hosoyama A."/>
            <person name="Tsuchikane K."/>
            <person name="Ando Y."/>
            <person name="Baba S."/>
            <person name="Ohji S."/>
            <person name="Hamada M."/>
            <person name="Tamura T."/>
            <person name="Yamazoe A."/>
            <person name="Yamazaki S."/>
            <person name="Fujita N."/>
        </authorList>
    </citation>
    <scope>NUCLEOTIDE SEQUENCE [LARGE SCALE GENOMIC DNA]</scope>
    <source>
        <strain evidence="1 2">NBRC 108250</strain>
    </source>
</reference>
<gene>
    <name evidence="1" type="ORF">GM1_015_00040</name>
</gene>
<dbReference type="EMBL" id="BAOP01000015">
    <property type="protein sequence ID" value="GAC80130.1"/>
    <property type="molecule type" value="Genomic_DNA"/>
</dbReference>
<dbReference type="Proteomes" id="UP000035009">
    <property type="component" value="Unassembled WGS sequence"/>
</dbReference>